<evidence type="ECO:0000313" key="2">
    <source>
        <dbReference type="EMBL" id="SDG97480.1"/>
    </source>
</evidence>
<dbReference type="Proteomes" id="UP000199134">
    <property type="component" value="Unassembled WGS sequence"/>
</dbReference>
<dbReference type="OrthoDB" id="1357763at2"/>
<dbReference type="GO" id="GO:0003677">
    <property type="term" value="F:DNA binding"/>
    <property type="evidence" value="ECO:0007669"/>
    <property type="project" value="InterPro"/>
</dbReference>
<accession>A0A1G7YNP3</accession>
<sequence length="73" mass="8079">MTQQEIGNSIKERRKKLGINQQTLADLSGVAVNTVVAIERGEGNPRLVTMLTILDTLGLQIDINIKQLDYETV</sequence>
<reference evidence="2 5" key="2">
    <citation type="submission" date="2016-10" db="EMBL/GenBank/DDBJ databases">
        <authorList>
            <person name="de Groot N.N."/>
        </authorList>
    </citation>
    <scope>NUCLEOTIDE SEQUENCE [LARGE SCALE GENOMIC DNA]</scope>
    <source>
        <strain evidence="5">BP1-145</strain>
        <strain evidence="2">BP1-148</strain>
    </source>
</reference>
<gene>
    <name evidence="3" type="ORF">SAMN04487900_12166</name>
    <name evidence="2" type="ORF">SAMN04487901_11414</name>
</gene>
<evidence type="ECO:0000259" key="1">
    <source>
        <dbReference type="PROSITE" id="PS50943"/>
    </source>
</evidence>
<dbReference type="PROSITE" id="PS50943">
    <property type="entry name" value="HTH_CROC1"/>
    <property type="match status" value="1"/>
</dbReference>
<accession>A0A1H0JU93</accession>
<dbReference type="Gene3D" id="1.10.260.40">
    <property type="entry name" value="lambda repressor-like DNA-binding domains"/>
    <property type="match status" value="1"/>
</dbReference>
<dbReference type="Proteomes" id="UP000198779">
    <property type="component" value="Unassembled WGS sequence"/>
</dbReference>
<dbReference type="Pfam" id="PF01381">
    <property type="entry name" value="HTH_3"/>
    <property type="match status" value="1"/>
</dbReference>
<dbReference type="AlphaFoldDB" id="A0A1H0JU93"/>
<dbReference type="SMART" id="SM00530">
    <property type="entry name" value="HTH_XRE"/>
    <property type="match status" value="1"/>
</dbReference>
<dbReference type="STRING" id="645274.SAMN04487901_11414"/>
<dbReference type="EMBL" id="FNCQ01000014">
    <property type="protein sequence ID" value="SDG97480.1"/>
    <property type="molecule type" value="Genomic_DNA"/>
</dbReference>
<dbReference type="RefSeq" id="WP_091818524.1">
    <property type="nucleotide sequence ID" value="NZ_CP091790.1"/>
</dbReference>
<feature type="domain" description="HTH cro/C1-type" evidence="1">
    <location>
        <begin position="10"/>
        <end position="64"/>
    </location>
</feature>
<reference evidence="3 4" key="1">
    <citation type="submission" date="2016-10" db="EMBL/GenBank/DDBJ databases">
        <authorList>
            <person name="Varghese N."/>
            <person name="Submissions S."/>
        </authorList>
    </citation>
    <scope>NUCLEOTIDE SEQUENCE</scope>
    <source>
        <strain evidence="3">BP1-145</strain>
        <strain evidence="4">BP1-148</strain>
    </source>
</reference>
<name>A0A1H0JU93_9BACT</name>
<evidence type="ECO:0000313" key="3">
    <source>
        <dbReference type="EMBL" id="SDO47184.1"/>
    </source>
</evidence>
<proteinExistence type="predicted"/>
<dbReference type="CDD" id="cd00093">
    <property type="entry name" value="HTH_XRE"/>
    <property type="match status" value="1"/>
</dbReference>
<dbReference type="SUPFAM" id="SSF47413">
    <property type="entry name" value="lambda repressor-like DNA-binding domains"/>
    <property type="match status" value="1"/>
</dbReference>
<organism evidence="3 5">
    <name type="scientific">Prevotella communis</name>
    <dbReference type="NCBI Taxonomy" id="2913614"/>
    <lineage>
        <taxon>Bacteria</taxon>
        <taxon>Pseudomonadati</taxon>
        <taxon>Bacteroidota</taxon>
        <taxon>Bacteroidia</taxon>
        <taxon>Bacteroidales</taxon>
        <taxon>Prevotellaceae</taxon>
        <taxon>Prevotella</taxon>
    </lineage>
</organism>
<protein>
    <submittedName>
        <fullName evidence="3">Transcriptional regulator, y4mF family</fullName>
    </submittedName>
</protein>
<evidence type="ECO:0000313" key="5">
    <source>
        <dbReference type="Proteomes" id="UP000199134"/>
    </source>
</evidence>
<evidence type="ECO:0000313" key="4">
    <source>
        <dbReference type="Proteomes" id="UP000198779"/>
    </source>
</evidence>
<dbReference type="InterPro" id="IPR010982">
    <property type="entry name" value="Lambda_DNA-bd_dom_sf"/>
</dbReference>
<dbReference type="EMBL" id="FNIW01000021">
    <property type="protein sequence ID" value="SDO47184.1"/>
    <property type="molecule type" value="Genomic_DNA"/>
</dbReference>
<dbReference type="InterPro" id="IPR001387">
    <property type="entry name" value="Cro/C1-type_HTH"/>
</dbReference>
<keyword evidence="4" id="KW-1185">Reference proteome</keyword>